<feature type="transmembrane region" description="Helical" evidence="8">
    <location>
        <begin position="134"/>
        <end position="150"/>
    </location>
</feature>
<feature type="domain" description="Glycosyltransferase RgtA/B/C/D-like" evidence="9">
    <location>
        <begin position="109"/>
        <end position="244"/>
    </location>
</feature>
<evidence type="ECO:0000256" key="6">
    <source>
        <dbReference type="ARBA" id="ARBA00022989"/>
    </source>
</evidence>
<feature type="transmembrane region" description="Helical" evidence="8">
    <location>
        <begin position="342"/>
        <end position="360"/>
    </location>
</feature>
<evidence type="ECO:0000256" key="4">
    <source>
        <dbReference type="ARBA" id="ARBA00022679"/>
    </source>
</evidence>
<sequence>MTISKFSAKRDLLILLAILIVAFAFRLYKINTPLADLHSWRQVDTAAVARNFNKLGFDLLHPRYDDLSSIESGKENPNGWRMVEFPLYSAAFGLLYRYLPIFPVEIYGRLTTVFFSLVIIAVIYYLTKKEAGRTAASFAAITYAVMPFFVFFSRVVLPETTAVAFAFMAILFLYQTTGAKSKSTPFGYYFLSILSFAVAVLIKPTVIFYGLPLLYLFAQKHQWSIWKKGDVYLYFILTLLPFVLWRLYIKQYPEGIPYNDWLFTSVNTFEGLKKIFFKPAFFRWIFFERLGIGIFGVYLSVFFFLGLVAKTKKYLLHVILLACVIYLFTFQGGNVQHEYYQTIILPPVAIMVGLGVAFLISQGKYLLHPALTYLLIAIFFTAGFAFSFYKVRDFYIYPNDLIQKAKIISSLTNENDRIVTDRNGDTTLLYLANRRGSPAIYKTPAEFSAMGYKYLITANQESVANLKAEGYQVVVETNMFTLISL</sequence>
<keyword evidence="3" id="KW-0328">Glycosyltransferase</keyword>
<feature type="transmembrane region" description="Helical" evidence="8">
    <location>
        <begin position="314"/>
        <end position="330"/>
    </location>
</feature>
<dbReference type="GO" id="GO:0016763">
    <property type="term" value="F:pentosyltransferase activity"/>
    <property type="evidence" value="ECO:0007669"/>
    <property type="project" value="TreeGrafter"/>
</dbReference>
<dbReference type="Pfam" id="PF13231">
    <property type="entry name" value="PMT_2"/>
    <property type="match status" value="1"/>
</dbReference>
<dbReference type="PANTHER" id="PTHR33908">
    <property type="entry name" value="MANNOSYLTRANSFERASE YKCB-RELATED"/>
    <property type="match status" value="1"/>
</dbReference>
<feature type="transmembrane region" description="Helical" evidence="8">
    <location>
        <begin position="106"/>
        <end position="127"/>
    </location>
</feature>
<organism evidence="10 11">
    <name type="scientific">Candidatus Roizmanbacteria bacterium RIFCSPLOWO2_01_FULL_41_22</name>
    <dbReference type="NCBI Taxonomy" id="1802067"/>
    <lineage>
        <taxon>Bacteria</taxon>
        <taxon>Candidatus Roizmaniibacteriota</taxon>
    </lineage>
</organism>
<feature type="transmembrane region" description="Helical" evidence="8">
    <location>
        <begin position="12"/>
        <end position="28"/>
    </location>
</feature>
<comment type="subcellular location">
    <subcellularLocation>
        <location evidence="1">Cell membrane</location>
        <topology evidence="1">Multi-pass membrane protein</topology>
    </subcellularLocation>
</comment>
<keyword evidence="6 8" id="KW-1133">Transmembrane helix</keyword>
<dbReference type="AlphaFoldDB" id="A0A1F7JAZ4"/>
<keyword evidence="5 8" id="KW-0812">Transmembrane</keyword>
<evidence type="ECO:0000256" key="3">
    <source>
        <dbReference type="ARBA" id="ARBA00022676"/>
    </source>
</evidence>
<dbReference type="EMBL" id="MGAR01000001">
    <property type="protein sequence ID" value="OGK52783.1"/>
    <property type="molecule type" value="Genomic_DNA"/>
</dbReference>
<accession>A0A1F7JAZ4</accession>
<evidence type="ECO:0000313" key="10">
    <source>
        <dbReference type="EMBL" id="OGK52783.1"/>
    </source>
</evidence>
<dbReference type="GO" id="GO:0005886">
    <property type="term" value="C:plasma membrane"/>
    <property type="evidence" value="ECO:0007669"/>
    <property type="project" value="UniProtKB-SubCell"/>
</dbReference>
<gene>
    <name evidence="10" type="ORF">A2966_04730</name>
</gene>
<name>A0A1F7JAZ4_9BACT</name>
<keyword evidence="2" id="KW-1003">Cell membrane</keyword>
<evidence type="ECO:0000256" key="5">
    <source>
        <dbReference type="ARBA" id="ARBA00022692"/>
    </source>
</evidence>
<feature type="transmembrane region" description="Helical" evidence="8">
    <location>
        <begin position="186"/>
        <end position="211"/>
    </location>
</feature>
<feature type="transmembrane region" description="Helical" evidence="8">
    <location>
        <begin position="156"/>
        <end position="174"/>
    </location>
</feature>
<dbReference type="Proteomes" id="UP000176480">
    <property type="component" value="Unassembled WGS sequence"/>
</dbReference>
<dbReference type="InterPro" id="IPR050297">
    <property type="entry name" value="LipidA_mod_glycosyltrf_83"/>
</dbReference>
<dbReference type="STRING" id="1802067.A2966_04730"/>
<dbReference type="PANTHER" id="PTHR33908:SF11">
    <property type="entry name" value="MEMBRANE PROTEIN"/>
    <property type="match status" value="1"/>
</dbReference>
<keyword evidence="7 8" id="KW-0472">Membrane</keyword>
<feature type="transmembrane region" description="Helical" evidence="8">
    <location>
        <begin position="366"/>
        <end position="389"/>
    </location>
</feature>
<evidence type="ECO:0000256" key="8">
    <source>
        <dbReference type="SAM" id="Phobius"/>
    </source>
</evidence>
<dbReference type="InterPro" id="IPR038731">
    <property type="entry name" value="RgtA/B/C-like"/>
</dbReference>
<evidence type="ECO:0000259" key="9">
    <source>
        <dbReference type="Pfam" id="PF13231"/>
    </source>
</evidence>
<feature type="transmembrane region" description="Helical" evidence="8">
    <location>
        <begin position="286"/>
        <end position="308"/>
    </location>
</feature>
<dbReference type="GO" id="GO:0009103">
    <property type="term" value="P:lipopolysaccharide biosynthetic process"/>
    <property type="evidence" value="ECO:0007669"/>
    <property type="project" value="UniProtKB-ARBA"/>
</dbReference>
<comment type="caution">
    <text evidence="10">The sequence shown here is derived from an EMBL/GenBank/DDBJ whole genome shotgun (WGS) entry which is preliminary data.</text>
</comment>
<protein>
    <recommendedName>
        <fullName evidence="9">Glycosyltransferase RgtA/B/C/D-like domain-containing protein</fullName>
    </recommendedName>
</protein>
<feature type="transmembrane region" description="Helical" evidence="8">
    <location>
        <begin position="231"/>
        <end position="249"/>
    </location>
</feature>
<reference evidence="10 11" key="1">
    <citation type="journal article" date="2016" name="Nat. Commun.">
        <title>Thousands of microbial genomes shed light on interconnected biogeochemical processes in an aquifer system.</title>
        <authorList>
            <person name="Anantharaman K."/>
            <person name="Brown C.T."/>
            <person name="Hug L.A."/>
            <person name="Sharon I."/>
            <person name="Castelle C.J."/>
            <person name="Probst A.J."/>
            <person name="Thomas B.C."/>
            <person name="Singh A."/>
            <person name="Wilkins M.J."/>
            <person name="Karaoz U."/>
            <person name="Brodie E.L."/>
            <person name="Williams K.H."/>
            <person name="Hubbard S.S."/>
            <person name="Banfield J.F."/>
        </authorList>
    </citation>
    <scope>NUCLEOTIDE SEQUENCE [LARGE SCALE GENOMIC DNA]</scope>
</reference>
<evidence type="ECO:0000256" key="1">
    <source>
        <dbReference type="ARBA" id="ARBA00004651"/>
    </source>
</evidence>
<evidence type="ECO:0000256" key="2">
    <source>
        <dbReference type="ARBA" id="ARBA00022475"/>
    </source>
</evidence>
<evidence type="ECO:0000256" key="7">
    <source>
        <dbReference type="ARBA" id="ARBA00023136"/>
    </source>
</evidence>
<keyword evidence="4" id="KW-0808">Transferase</keyword>
<evidence type="ECO:0000313" key="11">
    <source>
        <dbReference type="Proteomes" id="UP000176480"/>
    </source>
</evidence>
<proteinExistence type="predicted"/>